<organism evidence="1">
    <name type="scientific">Spodoptera frugiperda</name>
    <name type="common">Fall armyworm</name>
    <dbReference type="NCBI Taxonomy" id="7108"/>
    <lineage>
        <taxon>Eukaryota</taxon>
        <taxon>Metazoa</taxon>
        <taxon>Ecdysozoa</taxon>
        <taxon>Arthropoda</taxon>
        <taxon>Hexapoda</taxon>
        <taxon>Insecta</taxon>
        <taxon>Pterygota</taxon>
        <taxon>Neoptera</taxon>
        <taxon>Endopterygota</taxon>
        <taxon>Lepidoptera</taxon>
        <taxon>Glossata</taxon>
        <taxon>Ditrysia</taxon>
        <taxon>Noctuoidea</taxon>
        <taxon>Noctuidae</taxon>
        <taxon>Amphipyrinae</taxon>
        <taxon>Spodoptera</taxon>
    </lineage>
</organism>
<gene>
    <name evidence="1" type="ORF">SFRICE_005194</name>
</gene>
<evidence type="ECO:0000313" key="1">
    <source>
        <dbReference type="EMBL" id="SOQ50408.1"/>
    </source>
</evidence>
<dbReference type="EMBL" id="ODYU01007548">
    <property type="protein sequence ID" value="SOQ50408.1"/>
    <property type="molecule type" value="Genomic_DNA"/>
</dbReference>
<sequence length="100" mass="10783">MIDGQIKNKCFASCFIINCLLMATVDQKPLLTRRRIPISSALDLIPLAPARKAGVGTGWFLVNKSLTLLASPKAGESCYIIEPNHRLGNSAEQAAITIDS</sequence>
<accession>A0A2H1WBG6</accession>
<name>A0A2H1WBG6_SPOFR</name>
<proteinExistence type="predicted"/>
<protein>
    <submittedName>
        <fullName evidence="1">SFRICE_005194</fullName>
    </submittedName>
</protein>
<dbReference type="AlphaFoldDB" id="A0A2H1WBG6"/>
<reference evidence="1" key="1">
    <citation type="submission" date="2016-07" db="EMBL/GenBank/DDBJ databases">
        <authorList>
            <person name="Bretaudeau A."/>
        </authorList>
    </citation>
    <scope>NUCLEOTIDE SEQUENCE</scope>
    <source>
        <strain evidence="1">Rice</strain>
        <tissue evidence="1">Whole body</tissue>
    </source>
</reference>